<dbReference type="PANTHER" id="PTHR45845">
    <property type="entry name" value="RHO GUANINE NUCLEOTIDE EXCHANGE FACTOR-RELATED"/>
    <property type="match status" value="1"/>
</dbReference>
<keyword evidence="5" id="KW-1185">Reference proteome</keyword>
<evidence type="ECO:0000313" key="4">
    <source>
        <dbReference type="Ensembl" id="ENSSFAP00005012592.1"/>
    </source>
</evidence>
<sequence length="439" mass="50384">PRSSGFDPRRPRVMEELVFTEREYVRSLGYILTHYLPLMDRLDIPQDLRGKRGVIFGNLEKLYDFHSHYFLPELEACQREPAMVARCFLRHSESFGLYALYSKNKPQSDALILHRRHDIFKRKQQELGDMMDLSSYLLRPIQRISKYSLLLQDMLGLAGSCRAEIQAAADLVRFQMRHGNDLLTMDAIQDCDVNLKEQGQLIRQDEFTVFFRKKKCVRRVFLFEDLILFSKTKRTDVGNDVYVYKQSFKTSDIGMTHNSGMSALCFEIWFRRRKSEDTYTLKASSMEVKKAWTTDLERILWDQAAHSRELRMQERVFMGMGRKPFMDIQPSEAAICDRAISCVLPGRSKQLLHLILISTESSGECTNLFSSSERSCLSAISGEAVDDSSYVSQSSQPRAPPCRTPSLRINGSPALTRKKPGVVSKPPHPASALVQVKVE</sequence>
<proteinExistence type="predicted"/>
<organism evidence="4 5">
    <name type="scientific">Salarias fasciatus</name>
    <name type="common">Jewelled blenny</name>
    <name type="synonym">Blennius fasciatus</name>
    <dbReference type="NCBI Taxonomy" id="181472"/>
    <lineage>
        <taxon>Eukaryota</taxon>
        <taxon>Metazoa</taxon>
        <taxon>Chordata</taxon>
        <taxon>Craniata</taxon>
        <taxon>Vertebrata</taxon>
        <taxon>Euteleostomi</taxon>
        <taxon>Actinopterygii</taxon>
        <taxon>Neopterygii</taxon>
        <taxon>Teleostei</taxon>
        <taxon>Neoteleostei</taxon>
        <taxon>Acanthomorphata</taxon>
        <taxon>Ovalentaria</taxon>
        <taxon>Blenniimorphae</taxon>
        <taxon>Blenniiformes</taxon>
        <taxon>Blennioidei</taxon>
        <taxon>Blenniidae</taxon>
        <taxon>Salariinae</taxon>
        <taxon>Salarias</taxon>
    </lineage>
</organism>
<dbReference type="InterPro" id="IPR011993">
    <property type="entry name" value="PH-like_dom_sf"/>
</dbReference>
<dbReference type="CDD" id="cd00160">
    <property type="entry name" value="RhoGEF"/>
    <property type="match status" value="1"/>
</dbReference>
<dbReference type="PANTHER" id="PTHR45845:SF2">
    <property type="entry name" value="RIKEN CDNA D630003M21 GENE"/>
    <property type="match status" value="1"/>
</dbReference>
<dbReference type="PROSITE" id="PS50003">
    <property type="entry name" value="PH_DOMAIN"/>
    <property type="match status" value="1"/>
</dbReference>
<dbReference type="SUPFAM" id="SSF48065">
    <property type="entry name" value="DBL homology domain (DH-domain)"/>
    <property type="match status" value="1"/>
</dbReference>
<dbReference type="InterPro" id="IPR055251">
    <property type="entry name" value="SOS1_NGEF_PH"/>
</dbReference>
<dbReference type="SMART" id="SM00325">
    <property type="entry name" value="RhoGEF"/>
    <property type="match status" value="1"/>
</dbReference>
<dbReference type="InterPro" id="IPR000219">
    <property type="entry name" value="DH_dom"/>
</dbReference>
<dbReference type="SUPFAM" id="SSF50729">
    <property type="entry name" value="PH domain-like"/>
    <property type="match status" value="1"/>
</dbReference>
<dbReference type="Gene3D" id="2.30.29.30">
    <property type="entry name" value="Pleckstrin-homology domain (PH domain)/Phosphotyrosine-binding domain (PTB)"/>
    <property type="match status" value="1"/>
</dbReference>
<dbReference type="Gene3D" id="1.20.900.10">
    <property type="entry name" value="Dbl homology (DH) domain"/>
    <property type="match status" value="1"/>
</dbReference>
<dbReference type="GO" id="GO:0005085">
    <property type="term" value="F:guanyl-nucleotide exchange factor activity"/>
    <property type="evidence" value="ECO:0007669"/>
    <property type="project" value="InterPro"/>
</dbReference>
<dbReference type="InterPro" id="IPR001849">
    <property type="entry name" value="PH_domain"/>
</dbReference>
<dbReference type="AlphaFoldDB" id="A0A672G328"/>
<dbReference type="CDD" id="cd13242">
    <property type="entry name" value="PH_puratrophin-1"/>
    <property type="match status" value="1"/>
</dbReference>
<dbReference type="InterPro" id="IPR052231">
    <property type="entry name" value="Rho_GEF_signaling-related"/>
</dbReference>
<dbReference type="SMART" id="SM00233">
    <property type="entry name" value="PH"/>
    <property type="match status" value="1"/>
</dbReference>
<feature type="region of interest" description="Disordered" evidence="1">
    <location>
        <begin position="388"/>
        <end position="439"/>
    </location>
</feature>
<feature type="domain" description="DH" evidence="3">
    <location>
        <begin position="9"/>
        <end position="182"/>
    </location>
</feature>
<dbReference type="InterPro" id="IPR035899">
    <property type="entry name" value="DBL_dom_sf"/>
</dbReference>
<dbReference type="Proteomes" id="UP000472267">
    <property type="component" value="Chromosome 20"/>
</dbReference>
<name>A0A672G328_SALFA</name>
<dbReference type="Pfam" id="PF22697">
    <property type="entry name" value="SOS1_NGEF_PH"/>
    <property type="match status" value="1"/>
</dbReference>
<dbReference type="Ensembl" id="ENSSFAT00005013145.1">
    <property type="protein sequence ID" value="ENSSFAP00005012592.1"/>
    <property type="gene ID" value="ENSSFAG00005006955.1"/>
</dbReference>
<evidence type="ECO:0000259" key="2">
    <source>
        <dbReference type="PROSITE" id="PS50003"/>
    </source>
</evidence>
<evidence type="ECO:0000259" key="3">
    <source>
        <dbReference type="PROSITE" id="PS50010"/>
    </source>
</evidence>
<dbReference type="Pfam" id="PF00621">
    <property type="entry name" value="RhoGEF"/>
    <property type="match status" value="1"/>
</dbReference>
<dbReference type="OMA" id="CCEREYG"/>
<evidence type="ECO:0000313" key="5">
    <source>
        <dbReference type="Proteomes" id="UP000472267"/>
    </source>
</evidence>
<dbReference type="PROSITE" id="PS50010">
    <property type="entry name" value="DH_2"/>
    <property type="match status" value="1"/>
</dbReference>
<reference evidence="4" key="1">
    <citation type="submission" date="2019-06" db="EMBL/GenBank/DDBJ databases">
        <authorList>
            <consortium name="Wellcome Sanger Institute Data Sharing"/>
        </authorList>
    </citation>
    <scope>NUCLEOTIDE SEQUENCE [LARGE SCALE GENOMIC DNA]</scope>
</reference>
<feature type="domain" description="PH" evidence="2">
    <location>
        <begin position="194"/>
        <end position="301"/>
    </location>
</feature>
<dbReference type="InParanoid" id="A0A672G328"/>
<accession>A0A672G328</accession>
<reference evidence="4" key="2">
    <citation type="submission" date="2025-08" db="UniProtKB">
        <authorList>
            <consortium name="Ensembl"/>
        </authorList>
    </citation>
    <scope>IDENTIFICATION</scope>
</reference>
<protein>
    <submittedName>
        <fullName evidence="4">Uncharacterized protein</fullName>
    </submittedName>
</protein>
<evidence type="ECO:0000256" key="1">
    <source>
        <dbReference type="SAM" id="MobiDB-lite"/>
    </source>
</evidence>
<reference evidence="4" key="3">
    <citation type="submission" date="2025-09" db="UniProtKB">
        <authorList>
            <consortium name="Ensembl"/>
        </authorList>
    </citation>
    <scope>IDENTIFICATION</scope>
</reference>